<dbReference type="SUPFAM" id="SSF53659">
    <property type="entry name" value="Isocitrate/Isopropylmalate dehydrogenase-like"/>
    <property type="match status" value="1"/>
</dbReference>
<keyword evidence="6 7" id="KW-0664">Pyridoxine biosynthesis</keyword>
<dbReference type="Gene3D" id="3.40.718.10">
    <property type="entry name" value="Isopropylmalate Dehydrogenase"/>
    <property type="match status" value="1"/>
</dbReference>
<comment type="cofactor">
    <cofactor evidence="7">
        <name>Zn(2+)</name>
        <dbReference type="ChEBI" id="CHEBI:29105"/>
    </cofactor>
    <cofactor evidence="7">
        <name>Mg(2+)</name>
        <dbReference type="ChEBI" id="CHEBI:18420"/>
    </cofactor>
    <cofactor evidence="7">
        <name>Co(2+)</name>
        <dbReference type="ChEBI" id="CHEBI:48828"/>
    </cofactor>
    <text evidence="7">Binds 1 divalent metal cation per subunit. Can use ions such as Zn(2+), Mg(2+) or Co(2+).</text>
</comment>
<keyword evidence="9" id="KW-1185">Reference proteome</keyword>
<evidence type="ECO:0000256" key="5">
    <source>
        <dbReference type="ARBA" id="ARBA00023027"/>
    </source>
</evidence>
<feature type="binding site" evidence="7">
    <location>
        <position position="293"/>
    </location>
    <ligand>
        <name>substrate</name>
    </ligand>
</feature>
<evidence type="ECO:0000256" key="6">
    <source>
        <dbReference type="ARBA" id="ARBA00023096"/>
    </source>
</evidence>
<dbReference type="UniPathway" id="UPA00244">
    <property type="reaction ID" value="UER00312"/>
</dbReference>
<dbReference type="Proteomes" id="UP000002033">
    <property type="component" value="Chromosome"/>
</dbReference>
<dbReference type="STRING" id="582899.Hden_1704"/>
<name>D8JYQ9_HYPDA</name>
<evidence type="ECO:0000256" key="3">
    <source>
        <dbReference type="ARBA" id="ARBA00022857"/>
    </source>
</evidence>
<dbReference type="PANTHER" id="PTHR30004:SF6">
    <property type="entry name" value="D-THREONATE 4-PHOSPHATE DEHYDROGENASE"/>
    <property type="match status" value="1"/>
</dbReference>
<dbReference type="PANTHER" id="PTHR30004">
    <property type="entry name" value="4-HYDROXYTHREONINE-4-PHOSPHATE DEHYDROGENASE"/>
    <property type="match status" value="1"/>
</dbReference>
<keyword evidence="7" id="KW-0170">Cobalt</keyword>
<dbReference type="KEGG" id="hdn:Hden_1704"/>
<keyword evidence="4 7" id="KW-0560">Oxidoreductase</keyword>
<gene>
    <name evidence="7" type="primary">pdxA</name>
    <name evidence="8" type="ordered locus">Hden_1704</name>
</gene>
<keyword evidence="7" id="KW-0460">Magnesium</keyword>
<feature type="binding site" evidence="7">
    <location>
        <position position="230"/>
    </location>
    <ligand>
        <name>a divalent metal cation</name>
        <dbReference type="ChEBI" id="CHEBI:60240"/>
        <note>ligand shared between dimeric partners</note>
    </ligand>
</feature>
<dbReference type="RefSeq" id="WP_013215670.1">
    <property type="nucleotide sequence ID" value="NC_014313.1"/>
</dbReference>
<dbReference type="GO" id="GO:0050570">
    <property type="term" value="F:4-hydroxythreonine-4-phosphate dehydrogenase activity"/>
    <property type="evidence" value="ECO:0007669"/>
    <property type="project" value="UniProtKB-UniRule"/>
</dbReference>
<reference evidence="9" key="1">
    <citation type="journal article" date="2011" name="J. Bacteriol.">
        <title>Genome sequences of eight morphologically diverse alphaproteobacteria.</title>
        <authorList>
            <consortium name="US DOE Joint Genome Institute"/>
            <person name="Brown P.J."/>
            <person name="Kysela D.T."/>
            <person name="Buechlein A."/>
            <person name="Hemmerich C."/>
            <person name="Brun Y.V."/>
        </authorList>
    </citation>
    <scope>NUCLEOTIDE SEQUENCE [LARGE SCALE GENOMIC DNA]</scope>
    <source>
        <strain evidence="9">ATCC 51888 / DSM 1869 / NCIB 11706 / TK 0415</strain>
    </source>
</reference>
<evidence type="ECO:0000313" key="9">
    <source>
        <dbReference type="Proteomes" id="UP000002033"/>
    </source>
</evidence>
<feature type="binding site" evidence="7">
    <location>
        <position position="285"/>
    </location>
    <ligand>
        <name>a divalent metal cation</name>
        <dbReference type="ChEBI" id="CHEBI:60240"/>
        <note>ligand shared between dimeric partners</note>
    </ligand>
</feature>
<dbReference type="InterPro" id="IPR005255">
    <property type="entry name" value="PdxA_fam"/>
</dbReference>
<dbReference type="GO" id="GO:0000287">
    <property type="term" value="F:magnesium ion binding"/>
    <property type="evidence" value="ECO:0007669"/>
    <property type="project" value="UniProtKB-UniRule"/>
</dbReference>
<dbReference type="GO" id="GO:0042823">
    <property type="term" value="P:pyridoxal phosphate biosynthetic process"/>
    <property type="evidence" value="ECO:0007669"/>
    <property type="project" value="UniProtKB-UniRule"/>
</dbReference>
<dbReference type="HAMAP" id="MF_00536">
    <property type="entry name" value="PdxA"/>
    <property type="match status" value="1"/>
</dbReference>
<feature type="binding site" evidence="7">
    <location>
        <position position="302"/>
    </location>
    <ligand>
        <name>substrate</name>
    </ligand>
</feature>
<keyword evidence="2 7" id="KW-0479">Metal-binding</keyword>
<comment type="catalytic activity">
    <reaction evidence="7">
        <text>4-(phosphooxy)-L-threonine + NAD(+) = 3-amino-2-oxopropyl phosphate + CO2 + NADH</text>
        <dbReference type="Rhea" id="RHEA:32275"/>
        <dbReference type="ChEBI" id="CHEBI:16526"/>
        <dbReference type="ChEBI" id="CHEBI:57279"/>
        <dbReference type="ChEBI" id="CHEBI:57540"/>
        <dbReference type="ChEBI" id="CHEBI:57945"/>
        <dbReference type="ChEBI" id="CHEBI:58452"/>
        <dbReference type="EC" id="1.1.1.262"/>
    </reaction>
</comment>
<dbReference type="HOGENOM" id="CLU_040168_0_0_5"/>
<comment type="miscellaneous">
    <text evidence="7">The active site is located at the dimer interface.</text>
</comment>
<dbReference type="AlphaFoldDB" id="D8JYQ9"/>
<keyword evidence="1 7" id="KW-0963">Cytoplasm</keyword>
<feature type="binding site" evidence="7">
    <location>
        <position position="149"/>
    </location>
    <ligand>
        <name>substrate</name>
    </ligand>
</feature>
<dbReference type="OrthoDB" id="9801783at2"/>
<dbReference type="NCBIfam" id="NF003699">
    <property type="entry name" value="PRK05312.1"/>
    <property type="match status" value="1"/>
</dbReference>
<dbReference type="EC" id="1.1.1.262" evidence="7"/>
<comment type="subcellular location">
    <subcellularLocation>
        <location evidence="7">Cytoplasm</location>
    </subcellularLocation>
</comment>
<protein>
    <recommendedName>
        <fullName evidence="7">4-hydroxythreonine-4-phosphate dehydrogenase</fullName>
        <ecNumber evidence="7">1.1.1.262</ecNumber>
    </recommendedName>
    <alternativeName>
        <fullName evidence="7">4-(phosphohydroxy)-L-threonine dehydrogenase</fullName>
    </alternativeName>
</protein>
<dbReference type="GO" id="GO:0008615">
    <property type="term" value="P:pyridoxine biosynthetic process"/>
    <property type="evidence" value="ECO:0007669"/>
    <property type="project" value="UniProtKB-UniRule"/>
</dbReference>
<keyword evidence="3 7" id="KW-0521">NADP</keyword>
<evidence type="ECO:0000313" key="8">
    <source>
        <dbReference type="EMBL" id="ADJ23511.1"/>
    </source>
</evidence>
<evidence type="ECO:0000256" key="4">
    <source>
        <dbReference type="ARBA" id="ARBA00023002"/>
    </source>
</evidence>
<dbReference type="eggNOG" id="COG1995">
    <property type="taxonomic scope" value="Bacteria"/>
</dbReference>
<feature type="binding site" evidence="7">
    <location>
        <position position="185"/>
    </location>
    <ligand>
        <name>a divalent metal cation</name>
        <dbReference type="ChEBI" id="CHEBI:60240"/>
        <note>ligand shared between dimeric partners</note>
    </ligand>
</feature>
<keyword evidence="5 7" id="KW-0520">NAD</keyword>
<dbReference type="NCBIfam" id="TIGR00557">
    <property type="entry name" value="pdxA"/>
    <property type="match status" value="1"/>
</dbReference>
<accession>D8JYQ9</accession>
<sequence>MAAQASARQVPLAVTPLAVTMGDPAGIGPELAIDAWRTRETNALPAFALFADLNLMRETRRALGVDCDVVAVPHARAAADIFARALPVVDVPLVRAAQPGVPDSQNGPAVILAIRRAVEAVAAEQASAVVTNPIAKSVLYDAGFQFAGHTEYLGALASELWPAQPAEPVMMLASPELRVVPVTIHVPLKSVPSLLTSEKIIETARIVAAALKQDFGIAEPRLVVTGLNPHAGEDGALGSEDRDIIAPAIAALRSDGIDATGPHSADTLFHAAARETYDAAIAMYHDQALIPIKTLAFDSGVNATLGLPFVRTSPDHGTAFGIAGKGTASAASLIAAIKLAAEMSTRRARTVVT</sequence>
<dbReference type="Pfam" id="PF04166">
    <property type="entry name" value="PdxA"/>
    <property type="match status" value="1"/>
</dbReference>
<comment type="similarity">
    <text evidence="7">Belongs to the PdxA family.</text>
</comment>
<dbReference type="GO" id="GO:0008270">
    <property type="term" value="F:zinc ion binding"/>
    <property type="evidence" value="ECO:0007669"/>
    <property type="project" value="UniProtKB-UniRule"/>
</dbReference>
<proteinExistence type="inferred from homology"/>
<organism evidence="8 9">
    <name type="scientific">Hyphomicrobium denitrificans (strain ATCC 51888 / DSM 1869 / NCIMB 11706 / TK 0415)</name>
    <dbReference type="NCBI Taxonomy" id="582899"/>
    <lineage>
        <taxon>Bacteria</taxon>
        <taxon>Pseudomonadati</taxon>
        <taxon>Pseudomonadota</taxon>
        <taxon>Alphaproteobacteria</taxon>
        <taxon>Hyphomicrobiales</taxon>
        <taxon>Hyphomicrobiaceae</taxon>
        <taxon>Hyphomicrobium</taxon>
    </lineage>
</organism>
<evidence type="ECO:0000256" key="1">
    <source>
        <dbReference type="ARBA" id="ARBA00022490"/>
    </source>
</evidence>
<dbReference type="GO" id="GO:0005737">
    <property type="term" value="C:cytoplasm"/>
    <property type="evidence" value="ECO:0007669"/>
    <property type="project" value="UniProtKB-SubCell"/>
</dbReference>
<comment type="function">
    <text evidence="7">Catalyzes the NAD(P)-dependent oxidation of 4-(phosphooxy)-L-threonine (HTP) into 2-amino-3-oxo-4-(phosphooxy)butyric acid which spontaneously decarboxylates to form 3-amino-2-oxopropyl phosphate (AHAP).</text>
</comment>
<evidence type="ECO:0000256" key="2">
    <source>
        <dbReference type="ARBA" id="ARBA00022723"/>
    </source>
</evidence>
<dbReference type="EMBL" id="CP002083">
    <property type="protein sequence ID" value="ADJ23511.1"/>
    <property type="molecule type" value="Genomic_DNA"/>
</dbReference>
<keyword evidence="7" id="KW-0862">Zinc</keyword>
<comment type="subunit">
    <text evidence="7">Homodimer.</text>
</comment>
<feature type="binding site" evidence="7">
    <location>
        <position position="150"/>
    </location>
    <ligand>
        <name>substrate</name>
    </ligand>
</feature>
<feature type="binding site" evidence="7">
    <location>
        <position position="311"/>
    </location>
    <ligand>
        <name>substrate</name>
    </ligand>
</feature>
<evidence type="ECO:0000256" key="7">
    <source>
        <dbReference type="HAMAP-Rule" id="MF_00536"/>
    </source>
</evidence>
<dbReference type="GO" id="GO:0051287">
    <property type="term" value="F:NAD binding"/>
    <property type="evidence" value="ECO:0007669"/>
    <property type="project" value="InterPro"/>
</dbReference>
<dbReference type="InterPro" id="IPR037510">
    <property type="entry name" value="PdxA"/>
</dbReference>
<dbReference type="GO" id="GO:0050897">
    <property type="term" value="F:cobalt ion binding"/>
    <property type="evidence" value="ECO:0007669"/>
    <property type="project" value="UniProtKB-UniRule"/>
</dbReference>
<comment type="pathway">
    <text evidence="7">Cofactor biosynthesis; pyridoxine 5'-phosphate biosynthesis; pyridoxine 5'-phosphate from D-erythrose 4-phosphate: step 4/5.</text>
</comment>